<sequence>MSFNGSDDGSVNATPEPLQPGVVRIKPAKKYGLFTSVFIRVALGLLFLGVGVFAVAYSVYKCKLVLEISGYKTFKGTD</sequence>
<evidence type="ECO:0000256" key="1">
    <source>
        <dbReference type="SAM" id="Phobius"/>
    </source>
</evidence>
<dbReference type="AlphaFoldDB" id="A0A914C0F0"/>
<keyword evidence="1" id="KW-0472">Membrane</keyword>
<keyword evidence="2" id="KW-1185">Reference proteome</keyword>
<reference evidence="3" key="1">
    <citation type="submission" date="2022-11" db="UniProtKB">
        <authorList>
            <consortium name="WormBaseParasite"/>
        </authorList>
    </citation>
    <scope>IDENTIFICATION</scope>
</reference>
<accession>A0A914C0F0</accession>
<feature type="transmembrane region" description="Helical" evidence="1">
    <location>
        <begin position="37"/>
        <end position="60"/>
    </location>
</feature>
<protein>
    <submittedName>
        <fullName evidence="3">Uncharacterized protein</fullName>
    </submittedName>
</protein>
<keyword evidence="1" id="KW-0812">Transmembrane</keyword>
<organism evidence="2 3">
    <name type="scientific">Acrobeloides nanus</name>
    <dbReference type="NCBI Taxonomy" id="290746"/>
    <lineage>
        <taxon>Eukaryota</taxon>
        <taxon>Metazoa</taxon>
        <taxon>Ecdysozoa</taxon>
        <taxon>Nematoda</taxon>
        <taxon>Chromadorea</taxon>
        <taxon>Rhabditida</taxon>
        <taxon>Tylenchina</taxon>
        <taxon>Cephalobomorpha</taxon>
        <taxon>Cephaloboidea</taxon>
        <taxon>Cephalobidae</taxon>
        <taxon>Acrobeloides</taxon>
    </lineage>
</organism>
<proteinExistence type="predicted"/>
<dbReference type="WBParaSite" id="ACRNAN_Path_1432.g5620.t1">
    <property type="protein sequence ID" value="ACRNAN_Path_1432.g5620.t1"/>
    <property type="gene ID" value="ACRNAN_Path_1432.g5620"/>
</dbReference>
<name>A0A914C0F0_9BILA</name>
<evidence type="ECO:0000313" key="3">
    <source>
        <dbReference type="WBParaSite" id="ACRNAN_Path_1432.g5620.t1"/>
    </source>
</evidence>
<keyword evidence="1" id="KW-1133">Transmembrane helix</keyword>
<dbReference type="Proteomes" id="UP000887540">
    <property type="component" value="Unplaced"/>
</dbReference>
<evidence type="ECO:0000313" key="2">
    <source>
        <dbReference type="Proteomes" id="UP000887540"/>
    </source>
</evidence>